<dbReference type="InterPro" id="IPR051317">
    <property type="entry name" value="Gfo/Idh/MocA_oxidoreduct"/>
</dbReference>
<dbReference type="InterPro" id="IPR004104">
    <property type="entry name" value="Gfo/Idh/MocA-like_OxRdtase_C"/>
</dbReference>
<dbReference type="InterPro" id="IPR000683">
    <property type="entry name" value="Gfo/Idh/MocA-like_OxRdtase_N"/>
</dbReference>
<feature type="domain" description="Gfo/Idh/MocA-like oxidoreductase C-terminal" evidence="4">
    <location>
        <begin position="132"/>
        <end position="340"/>
    </location>
</feature>
<dbReference type="SUPFAM" id="SSF51735">
    <property type="entry name" value="NAD(P)-binding Rossmann-fold domains"/>
    <property type="match status" value="1"/>
</dbReference>
<evidence type="ECO:0000313" key="5">
    <source>
        <dbReference type="EMBL" id="ABC31565.1"/>
    </source>
</evidence>
<dbReference type="Gene3D" id="3.30.360.10">
    <property type="entry name" value="Dihydrodipicolinate Reductase, domain 2"/>
    <property type="match status" value="1"/>
</dbReference>
<keyword evidence="2" id="KW-0560">Oxidoreductase</keyword>
<accession>Q2SCQ9</accession>
<dbReference type="GO" id="GO:0000166">
    <property type="term" value="F:nucleotide binding"/>
    <property type="evidence" value="ECO:0007669"/>
    <property type="project" value="InterPro"/>
</dbReference>
<dbReference type="Pfam" id="PF01408">
    <property type="entry name" value="GFO_IDH_MocA"/>
    <property type="match status" value="1"/>
</dbReference>
<dbReference type="KEGG" id="hch:HCH_04874"/>
<comment type="similarity">
    <text evidence="1">Belongs to the Gfo/Idh/MocA family.</text>
</comment>
<gene>
    <name evidence="5" type="ordered locus">HCH_04874</name>
</gene>
<dbReference type="eggNOG" id="COG0673">
    <property type="taxonomic scope" value="Bacteria"/>
</dbReference>
<reference evidence="5 6" key="1">
    <citation type="journal article" date="2005" name="Nucleic Acids Res.">
        <title>Genomic blueprint of Hahella chejuensis, a marine microbe producing an algicidal agent.</title>
        <authorList>
            <person name="Jeong H."/>
            <person name="Yim J.H."/>
            <person name="Lee C."/>
            <person name="Choi S.-H."/>
            <person name="Park Y.K."/>
            <person name="Yoon S.H."/>
            <person name="Hur C.-G."/>
            <person name="Kang H.-Y."/>
            <person name="Kim D."/>
            <person name="Lee H.H."/>
            <person name="Park K.H."/>
            <person name="Park S.-H."/>
            <person name="Park H.-S."/>
            <person name="Lee H.K."/>
            <person name="Oh T.K."/>
            <person name="Kim J.F."/>
        </authorList>
    </citation>
    <scope>NUCLEOTIDE SEQUENCE [LARGE SCALE GENOMIC DNA]</scope>
    <source>
        <strain evidence="5 6">KCTC 2396</strain>
    </source>
</reference>
<protein>
    <submittedName>
        <fullName evidence="5">Predicted dehydrogenase and related protein</fullName>
    </submittedName>
</protein>
<dbReference type="AlphaFoldDB" id="Q2SCQ9"/>
<evidence type="ECO:0000256" key="1">
    <source>
        <dbReference type="ARBA" id="ARBA00010928"/>
    </source>
</evidence>
<organism evidence="5 6">
    <name type="scientific">Hahella chejuensis (strain KCTC 2396)</name>
    <dbReference type="NCBI Taxonomy" id="349521"/>
    <lineage>
        <taxon>Bacteria</taxon>
        <taxon>Pseudomonadati</taxon>
        <taxon>Pseudomonadota</taxon>
        <taxon>Gammaproteobacteria</taxon>
        <taxon>Oceanospirillales</taxon>
        <taxon>Hahellaceae</taxon>
        <taxon>Hahella</taxon>
    </lineage>
</organism>
<dbReference type="Gene3D" id="3.40.50.720">
    <property type="entry name" value="NAD(P)-binding Rossmann-like Domain"/>
    <property type="match status" value="1"/>
</dbReference>
<dbReference type="GO" id="GO:0016491">
    <property type="term" value="F:oxidoreductase activity"/>
    <property type="evidence" value="ECO:0007669"/>
    <property type="project" value="UniProtKB-KW"/>
</dbReference>
<sequence length="343" mass="38021">MRPLRTALIGLGFSGQTFHLPFLKALPEFEVSAVLTQREELAQSLTPEAAHCRTMTELLQQDIDLVVITAPNVEHYPLARQALEAGVHALVEKPFTPESEQARALCELAAQRNLVLSVYHNRRWDGDFLTVKALLESGRLGDLYHFESHFDRFRPQVRDRWREKPGAGSGSLYDLGSHLIDQALCLFGPPKAVTAQVLKQRPGAEAVDYFHVVLDYAPLQVILHGSALTAQPGPRFQVHGDRASYIKHGLDPQEDALRDGQTPDSANWGLEPGHCHGLVTDAEGSQAQATQAGDYKLFYRQLAMAIRGEADNPVPPEQAMQVIRIIELAQQSSDEGRRIAFAE</sequence>
<evidence type="ECO:0000256" key="2">
    <source>
        <dbReference type="ARBA" id="ARBA00023002"/>
    </source>
</evidence>
<keyword evidence="6" id="KW-1185">Reference proteome</keyword>
<proteinExistence type="inferred from homology"/>
<feature type="domain" description="Gfo/Idh/MocA-like oxidoreductase N-terminal" evidence="3">
    <location>
        <begin position="5"/>
        <end position="120"/>
    </location>
</feature>
<evidence type="ECO:0000313" key="6">
    <source>
        <dbReference type="Proteomes" id="UP000000238"/>
    </source>
</evidence>
<name>Q2SCQ9_HAHCH</name>
<dbReference type="PANTHER" id="PTHR43708:SF5">
    <property type="entry name" value="CONSERVED EXPRESSED OXIDOREDUCTASE (EUROFUNG)-RELATED"/>
    <property type="match status" value="1"/>
</dbReference>
<dbReference type="HOGENOM" id="CLU_023194_19_1_6"/>
<dbReference type="RefSeq" id="WP_011398630.1">
    <property type="nucleotide sequence ID" value="NC_007645.1"/>
</dbReference>
<dbReference type="NCBIfam" id="NF008607">
    <property type="entry name" value="PRK11579.1"/>
    <property type="match status" value="1"/>
</dbReference>
<evidence type="ECO:0000259" key="4">
    <source>
        <dbReference type="Pfam" id="PF02894"/>
    </source>
</evidence>
<dbReference type="Proteomes" id="UP000000238">
    <property type="component" value="Chromosome"/>
</dbReference>
<evidence type="ECO:0000259" key="3">
    <source>
        <dbReference type="Pfam" id="PF01408"/>
    </source>
</evidence>
<dbReference type="EMBL" id="CP000155">
    <property type="protein sequence ID" value="ABC31565.1"/>
    <property type="molecule type" value="Genomic_DNA"/>
</dbReference>
<dbReference type="InterPro" id="IPR036291">
    <property type="entry name" value="NAD(P)-bd_dom_sf"/>
</dbReference>
<dbReference type="Pfam" id="PF02894">
    <property type="entry name" value="GFO_IDH_MocA_C"/>
    <property type="match status" value="1"/>
</dbReference>
<dbReference type="PANTHER" id="PTHR43708">
    <property type="entry name" value="CONSERVED EXPRESSED OXIDOREDUCTASE (EUROFUNG)"/>
    <property type="match status" value="1"/>
</dbReference>
<dbReference type="STRING" id="349521.HCH_04874"/>